<dbReference type="Proteomes" id="UP000198892">
    <property type="component" value="Unassembled WGS sequence"/>
</dbReference>
<dbReference type="EMBL" id="FOXD01000002">
    <property type="protein sequence ID" value="SFP09855.1"/>
    <property type="molecule type" value="Genomic_DNA"/>
</dbReference>
<accession>A0A1I5MJT4</accession>
<keyword evidence="2" id="KW-1185">Reference proteome</keyword>
<protein>
    <submittedName>
        <fullName evidence="1">Uncharacterized protein</fullName>
    </submittedName>
</protein>
<gene>
    <name evidence="1" type="ORF">SAMN05518683_102262</name>
</gene>
<evidence type="ECO:0000313" key="1">
    <source>
        <dbReference type="EMBL" id="SFP09855.1"/>
    </source>
</evidence>
<evidence type="ECO:0000313" key="2">
    <source>
        <dbReference type="Proteomes" id="UP000198892"/>
    </source>
</evidence>
<dbReference type="AlphaFoldDB" id="A0A1I5MJT4"/>
<sequence length="75" mass="8679">MGYFPNGTAGAAYFERYCSNCKNWTQREEDGCPIWGMHLADNYDLCNVEDNYLDKLIPRTEQGNKQCVMYLPEEG</sequence>
<name>A0A1I5MJT4_9BACI</name>
<organism evidence="1 2">
    <name type="scientific">Salibacterium halotolerans</name>
    <dbReference type="NCBI Taxonomy" id="1884432"/>
    <lineage>
        <taxon>Bacteria</taxon>
        <taxon>Bacillati</taxon>
        <taxon>Bacillota</taxon>
        <taxon>Bacilli</taxon>
        <taxon>Bacillales</taxon>
        <taxon>Bacillaceae</taxon>
    </lineage>
</organism>
<reference evidence="2" key="1">
    <citation type="submission" date="2016-10" db="EMBL/GenBank/DDBJ databases">
        <authorList>
            <person name="Varghese N."/>
            <person name="Submissions S."/>
        </authorList>
    </citation>
    <scope>NUCLEOTIDE SEQUENCE [LARGE SCALE GENOMIC DNA]</scope>
    <source>
        <strain evidence="2">S7</strain>
    </source>
</reference>
<proteinExistence type="predicted"/>
<dbReference type="STRING" id="1884432.SAMN05518683_102262"/>